<organism evidence="2">
    <name type="scientific">uncultured Anaerotruncus sp</name>
    <dbReference type="NCBI Taxonomy" id="905011"/>
    <lineage>
        <taxon>Bacteria</taxon>
        <taxon>Bacillati</taxon>
        <taxon>Bacillota</taxon>
        <taxon>Clostridia</taxon>
        <taxon>Eubacteriales</taxon>
        <taxon>Oscillospiraceae</taxon>
        <taxon>Anaerotruncus</taxon>
        <taxon>environmental samples</taxon>
    </lineage>
</organism>
<sequence>MVDEWAKSTIKNFGMSELAAKRTASTYMAMSKGMGQYGAEAAQMAIQAAERTADIASFYNMTQDEADTMIKSIWTGETESLKRIGVVMTQTNLDAYALANGFGKTTAAMTQAEQVQLRYQYVMDQTRLAAGDFVRTQDSWANQTRILSEQWKQLMGIIGDGLMKILLPAVKGLNNLLASVISFARSAVSAIAALFGKKIKKNSAAVASATDTATDAQLGLGSAVEDAGDKAVTAGKKAKKALAPFDELNILSSPTASGGSSGGGSGGSGGGGGSVPEISDGAVELEDDANGLGAAWKAALDYIRANFAPVFEEAIARILPQIDQFKLIMSGVWTDIMSLAEPFKQWLVTDFTVFLQTNIETIGLIVAGMFEIFNTVFSSIWDIVLFPFLQNFVTVLLPMITQVATQIDLTFRELFLAIKDVFLTLWSDVFEPVMSQIMQIWLDVTTILRDLWDQYGETTFAKVRETIRTVKDVFLNTWNNVLKPVWEHIMEVVDWLWTKHLKPLVARIGEFIAVLVNGAMDIYNKFIAPIVKWFNEYIGPVISNNLKTIADIFGTVFGFIADILSALLRQLGGVIDFIAGVFTLDWQRAWKGLGDIVGGIVDGFKSIFKGAINLIIDLINNFTGGLNWIPKQLSKVPGFGWAKDFQIPRIPKLAQGAVIPPNQQFAAILGDQKHGRNLEAPEGLIRDIVSQEAGADALYEAIVRAQNNASRPTGNVIMKLDGKTIGKVAIKEIVDSYRRTGVLPIPI</sequence>
<protein>
    <submittedName>
        <fullName evidence="2">Phage-related protein</fullName>
    </submittedName>
</protein>
<gene>
    <name evidence="2" type="ORF">SAMEA3545359_01292</name>
</gene>
<evidence type="ECO:0000313" key="2">
    <source>
        <dbReference type="EMBL" id="SCJ65782.1"/>
    </source>
</evidence>
<evidence type="ECO:0000256" key="1">
    <source>
        <dbReference type="SAM" id="MobiDB-lite"/>
    </source>
</evidence>
<feature type="region of interest" description="Disordered" evidence="1">
    <location>
        <begin position="253"/>
        <end position="279"/>
    </location>
</feature>
<reference evidence="2" key="1">
    <citation type="submission" date="2015-09" db="EMBL/GenBank/DDBJ databases">
        <authorList>
            <consortium name="Pathogen Informatics"/>
        </authorList>
    </citation>
    <scope>NUCLEOTIDE SEQUENCE</scope>
    <source>
        <strain evidence="2">2789STDY5834896</strain>
    </source>
</reference>
<proteinExistence type="predicted"/>
<dbReference type="AlphaFoldDB" id="A0A1C6I6L0"/>
<feature type="compositionally biased region" description="Gly residues" evidence="1">
    <location>
        <begin position="259"/>
        <end position="274"/>
    </location>
</feature>
<accession>A0A1C6I6L0</accession>
<dbReference type="SUPFAM" id="SSF48371">
    <property type="entry name" value="ARM repeat"/>
    <property type="match status" value="1"/>
</dbReference>
<dbReference type="InterPro" id="IPR016024">
    <property type="entry name" value="ARM-type_fold"/>
</dbReference>
<name>A0A1C6I6L0_9FIRM</name>
<dbReference type="EMBL" id="FMHG01000001">
    <property type="protein sequence ID" value="SCJ65782.1"/>
    <property type="molecule type" value="Genomic_DNA"/>
</dbReference>